<protein>
    <recommendedName>
        <fullName evidence="3">RRM domain-containing protein</fullName>
    </recommendedName>
</protein>
<dbReference type="PROSITE" id="PS50102">
    <property type="entry name" value="RRM"/>
    <property type="match status" value="1"/>
</dbReference>
<organism evidence="4 5">
    <name type="scientific">Lactuca virosa</name>
    <dbReference type="NCBI Taxonomy" id="75947"/>
    <lineage>
        <taxon>Eukaryota</taxon>
        <taxon>Viridiplantae</taxon>
        <taxon>Streptophyta</taxon>
        <taxon>Embryophyta</taxon>
        <taxon>Tracheophyta</taxon>
        <taxon>Spermatophyta</taxon>
        <taxon>Magnoliopsida</taxon>
        <taxon>eudicotyledons</taxon>
        <taxon>Gunneridae</taxon>
        <taxon>Pentapetalae</taxon>
        <taxon>asterids</taxon>
        <taxon>campanulids</taxon>
        <taxon>Asterales</taxon>
        <taxon>Asteraceae</taxon>
        <taxon>Cichorioideae</taxon>
        <taxon>Cichorieae</taxon>
        <taxon>Lactucinae</taxon>
        <taxon>Lactuca</taxon>
    </lineage>
</organism>
<dbReference type="Proteomes" id="UP001157418">
    <property type="component" value="Unassembled WGS sequence"/>
</dbReference>
<accession>A0AAU9NCT6</accession>
<dbReference type="InterPro" id="IPR012677">
    <property type="entry name" value="Nucleotide-bd_a/b_plait_sf"/>
</dbReference>
<feature type="region of interest" description="Disordered" evidence="2">
    <location>
        <begin position="59"/>
        <end position="102"/>
    </location>
</feature>
<dbReference type="InterPro" id="IPR035979">
    <property type="entry name" value="RBD_domain_sf"/>
</dbReference>
<name>A0AAU9NCT6_9ASTR</name>
<dbReference type="PANTHER" id="PTHR34427:SF5">
    <property type="entry name" value="DUF4283 DOMAIN-CONTAINING PROTEIN"/>
    <property type="match status" value="1"/>
</dbReference>
<dbReference type="GO" id="GO:0003723">
    <property type="term" value="F:RNA binding"/>
    <property type="evidence" value="ECO:0007669"/>
    <property type="project" value="UniProtKB-UniRule"/>
</dbReference>
<dbReference type="EMBL" id="CAKMRJ010003334">
    <property type="protein sequence ID" value="CAH1433860.1"/>
    <property type="molecule type" value="Genomic_DNA"/>
</dbReference>
<feature type="compositionally biased region" description="Acidic residues" evidence="2">
    <location>
        <begin position="321"/>
        <end position="331"/>
    </location>
</feature>
<feature type="compositionally biased region" description="Basic and acidic residues" evidence="2">
    <location>
        <begin position="305"/>
        <end position="320"/>
    </location>
</feature>
<dbReference type="Gene3D" id="3.30.70.330">
    <property type="match status" value="1"/>
</dbReference>
<comment type="caution">
    <text evidence="4">The sequence shown here is derived from an EMBL/GenBank/DDBJ whole genome shotgun (WGS) entry which is preliminary data.</text>
</comment>
<dbReference type="SUPFAM" id="SSF54928">
    <property type="entry name" value="RNA-binding domain, RBD"/>
    <property type="match status" value="1"/>
</dbReference>
<keyword evidence="1" id="KW-0694">RNA-binding</keyword>
<evidence type="ECO:0000256" key="2">
    <source>
        <dbReference type="SAM" id="MobiDB-lite"/>
    </source>
</evidence>
<evidence type="ECO:0000259" key="3">
    <source>
        <dbReference type="PROSITE" id="PS50102"/>
    </source>
</evidence>
<sequence>MTYAGFGRLSDVYMANNRAKNGEYFAFIRFLGVEHAKMLERQLDGQTLRGRTLAVNLSLHERKEPTGRSNRNNSNGGRGNHVTPAVNKPARHTARTSLRDNRSYADLMKPVPTPSLVTHPPGPPLPTTITLYHELVTQSWLRKTTLVGEAVSLDHLRHLPKLLLAKGETGIEIKYLGGLMGDKTETYFERVAWIRIVGLPLQLWGEHNFNAISRNFGRTIAPYNDLPNRVDLSHAKLDILTTRRTRINEEIYVAFDGKVYTLGIIEFDQDWFPFRFDPSEDYLYAPTNQESNQEKPPVQTSLYENTDKHMREVNEERSEENMVEEMEEGEIGPETQYIDNETTNGSGDRRSRTFDGN</sequence>
<feature type="domain" description="RRM" evidence="3">
    <location>
        <begin position="1"/>
        <end position="60"/>
    </location>
</feature>
<evidence type="ECO:0000313" key="4">
    <source>
        <dbReference type="EMBL" id="CAH1433860.1"/>
    </source>
</evidence>
<evidence type="ECO:0000256" key="1">
    <source>
        <dbReference type="PROSITE-ProRule" id="PRU00176"/>
    </source>
</evidence>
<gene>
    <name evidence="4" type="ORF">LVIROSA_LOCUS20423</name>
</gene>
<evidence type="ECO:0000313" key="5">
    <source>
        <dbReference type="Proteomes" id="UP001157418"/>
    </source>
</evidence>
<feature type="compositionally biased region" description="Polar residues" evidence="2">
    <location>
        <begin position="337"/>
        <end position="346"/>
    </location>
</feature>
<keyword evidence="5" id="KW-1185">Reference proteome</keyword>
<dbReference type="InterPro" id="IPR000504">
    <property type="entry name" value="RRM_dom"/>
</dbReference>
<dbReference type="PANTHER" id="PTHR34427">
    <property type="entry name" value="DUF4283 DOMAIN PROTEIN"/>
    <property type="match status" value="1"/>
</dbReference>
<proteinExistence type="predicted"/>
<feature type="compositionally biased region" description="Basic and acidic residues" evidence="2">
    <location>
        <begin position="347"/>
        <end position="357"/>
    </location>
</feature>
<dbReference type="CDD" id="cd00590">
    <property type="entry name" value="RRM_SF"/>
    <property type="match status" value="1"/>
</dbReference>
<reference evidence="4 5" key="1">
    <citation type="submission" date="2022-01" db="EMBL/GenBank/DDBJ databases">
        <authorList>
            <person name="Xiong W."/>
            <person name="Schranz E."/>
        </authorList>
    </citation>
    <scope>NUCLEOTIDE SEQUENCE [LARGE SCALE GENOMIC DNA]</scope>
</reference>
<feature type="region of interest" description="Disordered" evidence="2">
    <location>
        <begin position="283"/>
        <end position="357"/>
    </location>
</feature>
<dbReference type="AlphaFoldDB" id="A0AAU9NCT6"/>